<name>A0ABQ2WNE3_9ALTE</name>
<sequence length="75" mass="8564">MANTGAIYPRSKKHAKNKKWRVSYIKGRGKLWFRRTRRVLQTRFVLAQGAKGSVLGTKSLAQSTKVKVLNPKHKT</sequence>
<dbReference type="Proteomes" id="UP000634667">
    <property type="component" value="Unassembled WGS sequence"/>
</dbReference>
<proteinExistence type="predicted"/>
<dbReference type="EMBL" id="BMYR01000007">
    <property type="protein sequence ID" value="GGW63665.1"/>
    <property type="molecule type" value="Genomic_DNA"/>
</dbReference>
<organism evidence="1 2">
    <name type="scientific">Alishewanella tabrizica</name>
    <dbReference type="NCBI Taxonomy" id="671278"/>
    <lineage>
        <taxon>Bacteria</taxon>
        <taxon>Pseudomonadati</taxon>
        <taxon>Pseudomonadota</taxon>
        <taxon>Gammaproteobacteria</taxon>
        <taxon>Alteromonadales</taxon>
        <taxon>Alteromonadaceae</taxon>
        <taxon>Alishewanella</taxon>
    </lineage>
</organism>
<protein>
    <recommendedName>
        <fullName evidence="3">50S ribosomal protein L32</fullName>
    </recommendedName>
</protein>
<evidence type="ECO:0000313" key="2">
    <source>
        <dbReference type="Proteomes" id="UP000634667"/>
    </source>
</evidence>
<gene>
    <name evidence="1" type="ORF">GCM10008111_19670</name>
</gene>
<accession>A0ABQ2WNE3</accession>
<comment type="caution">
    <text evidence="1">The sequence shown here is derived from an EMBL/GenBank/DDBJ whole genome shotgun (WGS) entry which is preliminary data.</text>
</comment>
<evidence type="ECO:0000313" key="1">
    <source>
        <dbReference type="EMBL" id="GGW63665.1"/>
    </source>
</evidence>
<keyword evidence="2" id="KW-1185">Reference proteome</keyword>
<evidence type="ECO:0008006" key="3">
    <source>
        <dbReference type="Google" id="ProtNLM"/>
    </source>
</evidence>
<reference evidence="2" key="1">
    <citation type="journal article" date="2019" name="Int. J. Syst. Evol. Microbiol.">
        <title>The Global Catalogue of Microorganisms (GCM) 10K type strain sequencing project: providing services to taxonomists for standard genome sequencing and annotation.</title>
        <authorList>
            <consortium name="The Broad Institute Genomics Platform"/>
            <consortium name="The Broad Institute Genome Sequencing Center for Infectious Disease"/>
            <person name="Wu L."/>
            <person name="Ma J."/>
        </authorList>
    </citation>
    <scope>NUCLEOTIDE SEQUENCE [LARGE SCALE GENOMIC DNA]</scope>
    <source>
        <strain evidence="2">KCTC 23723</strain>
    </source>
</reference>